<sequence>MISQHMQNSNKQAAETIPDLYERHAKVWDTSRGKTLFERSWLDRFTALISQGGSILDIGCGSGEPISRYFIESGHAVTGIDSSPSLIDMCRTRFPNSDWHVADMRRLSLCRSFDGLIAWDSFFHLPFEDQRRMFPLFRTHSKPGAALMFTSGPAHGEAMGVFVGEPLYHGSLSPDEYRALLTEHDFTVVAHKAEDPACGNHTVWLAQYQ</sequence>
<dbReference type="RefSeq" id="WP_246517170.1">
    <property type="nucleotide sequence ID" value="NZ_BAAAVL010000006.1"/>
</dbReference>
<keyword evidence="1" id="KW-0808">Transferase</keyword>
<dbReference type="SUPFAM" id="SSF53335">
    <property type="entry name" value="S-adenosyl-L-methionine-dependent methyltransferases"/>
    <property type="match status" value="1"/>
</dbReference>
<dbReference type="Pfam" id="PF13649">
    <property type="entry name" value="Methyltransf_25"/>
    <property type="match status" value="1"/>
</dbReference>
<dbReference type="Proteomes" id="UP000620262">
    <property type="component" value="Unassembled WGS sequence"/>
</dbReference>
<accession>A0ABR9IQI4</accession>
<evidence type="ECO:0000256" key="1">
    <source>
        <dbReference type="ARBA" id="ARBA00022679"/>
    </source>
</evidence>
<dbReference type="PANTHER" id="PTHR43861">
    <property type="entry name" value="TRANS-ACONITATE 2-METHYLTRANSFERASE-RELATED"/>
    <property type="match status" value="1"/>
</dbReference>
<dbReference type="InterPro" id="IPR029063">
    <property type="entry name" value="SAM-dependent_MTases_sf"/>
</dbReference>
<organism evidence="3 4">
    <name type="scientific">Rhizobium viscosum</name>
    <name type="common">Arthrobacter viscosus</name>
    <dbReference type="NCBI Taxonomy" id="1673"/>
    <lineage>
        <taxon>Bacteria</taxon>
        <taxon>Pseudomonadati</taxon>
        <taxon>Pseudomonadota</taxon>
        <taxon>Alphaproteobacteria</taxon>
        <taxon>Hyphomicrobiales</taxon>
        <taxon>Rhizobiaceae</taxon>
        <taxon>Rhizobium/Agrobacterium group</taxon>
        <taxon>Rhizobium</taxon>
    </lineage>
</organism>
<feature type="domain" description="Methyltransferase" evidence="2">
    <location>
        <begin position="55"/>
        <end position="144"/>
    </location>
</feature>
<dbReference type="InterPro" id="IPR041698">
    <property type="entry name" value="Methyltransf_25"/>
</dbReference>
<evidence type="ECO:0000313" key="4">
    <source>
        <dbReference type="Proteomes" id="UP000620262"/>
    </source>
</evidence>
<proteinExistence type="predicted"/>
<reference evidence="3 4" key="1">
    <citation type="submission" date="2020-10" db="EMBL/GenBank/DDBJ databases">
        <title>Sequencing the genomes of 1000 actinobacteria strains.</title>
        <authorList>
            <person name="Klenk H.-P."/>
        </authorList>
    </citation>
    <scope>NUCLEOTIDE SEQUENCE [LARGE SCALE GENOMIC DNA]</scope>
    <source>
        <strain evidence="3 4">DSM 7307</strain>
    </source>
</reference>
<keyword evidence="4" id="KW-1185">Reference proteome</keyword>
<evidence type="ECO:0000313" key="3">
    <source>
        <dbReference type="EMBL" id="MBE1505445.1"/>
    </source>
</evidence>
<dbReference type="EMBL" id="JADBEC010000001">
    <property type="protein sequence ID" value="MBE1505445.1"/>
    <property type="molecule type" value="Genomic_DNA"/>
</dbReference>
<dbReference type="Gene3D" id="3.40.50.150">
    <property type="entry name" value="Vaccinia Virus protein VP39"/>
    <property type="match status" value="1"/>
</dbReference>
<comment type="caution">
    <text evidence="3">The sequence shown here is derived from an EMBL/GenBank/DDBJ whole genome shotgun (WGS) entry which is preliminary data.</text>
</comment>
<name>A0ABR9IQI4_RHIVS</name>
<dbReference type="CDD" id="cd02440">
    <property type="entry name" value="AdoMet_MTases"/>
    <property type="match status" value="1"/>
</dbReference>
<protein>
    <submittedName>
        <fullName evidence="3">Cyclopropane fatty-acyl-phospholipid synthase-like methyltransferase</fullName>
    </submittedName>
</protein>
<gene>
    <name evidence="3" type="ORF">H4W29_002626</name>
</gene>
<evidence type="ECO:0000259" key="2">
    <source>
        <dbReference type="Pfam" id="PF13649"/>
    </source>
</evidence>